<dbReference type="GO" id="GO:0046983">
    <property type="term" value="F:protein dimerization activity"/>
    <property type="evidence" value="ECO:0007669"/>
    <property type="project" value="InterPro"/>
</dbReference>
<evidence type="ECO:0000256" key="3">
    <source>
        <dbReference type="ARBA" id="ARBA00023125"/>
    </source>
</evidence>
<dbReference type="Gene3D" id="3.40.1810.10">
    <property type="entry name" value="Transcription factor, MADS-box"/>
    <property type="match status" value="1"/>
</dbReference>
<dbReference type="InterPro" id="IPR036879">
    <property type="entry name" value="TF_MADSbox_sf"/>
</dbReference>
<evidence type="ECO:0000256" key="5">
    <source>
        <dbReference type="ARBA" id="ARBA00023242"/>
    </source>
</evidence>
<dbReference type="Pfam" id="PF00319">
    <property type="entry name" value="SRF-TF"/>
    <property type="match status" value="1"/>
</dbReference>
<keyword evidence="4" id="KW-0804">Transcription</keyword>
<evidence type="ECO:0000256" key="2">
    <source>
        <dbReference type="ARBA" id="ARBA00023015"/>
    </source>
</evidence>
<comment type="subcellular location">
    <subcellularLocation>
        <location evidence="1">Nucleus</location>
    </subcellularLocation>
</comment>
<feature type="domain" description="MADS-box" evidence="6">
    <location>
        <begin position="4"/>
        <end position="29"/>
    </location>
</feature>
<dbReference type="eggNOG" id="KOG0014">
    <property type="taxonomic scope" value="Eukaryota"/>
</dbReference>
<dbReference type="OrthoDB" id="1048961at2759"/>
<dbReference type="AlphaFoldDB" id="A0A087HFG7"/>
<dbReference type="GO" id="GO:0005634">
    <property type="term" value="C:nucleus"/>
    <property type="evidence" value="ECO:0007669"/>
    <property type="project" value="UniProtKB-SubCell"/>
</dbReference>
<dbReference type="Proteomes" id="UP000029120">
    <property type="component" value="Chromosome 2"/>
</dbReference>
<dbReference type="SUPFAM" id="SSF55455">
    <property type="entry name" value="SRF-like"/>
    <property type="match status" value="1"/>
</dbReference>
<dbReference type="Gramene" id="KFK40869">
    <property type="protein sequence ID" value="KFK40869"/>
    <property type="gene ID" value="AALP_AA2G052100"/>
</dbReference>
<keyword evidence="3" id="KW-0238">DNA-binding</keyword>
<evidence type="ECO:0000313" key="7">
    <source>
        <dbReference type="EMBL" id="KFK40869.1"/>
    </source>
</evidence>
<dbReference type="GO" id="GO:0003677">
    <property type="term" value="F:DNA binding"/>
    <property type="evidence" value="ECO:0007669"/>
    <property type="project" value="UniProtKB-KW"/>
</dbReference>
<organism evidence="7 8">
    <name type="scientific">Arabis alpina</name>
    <name type="common">Alpine rock-cress</name>
    <dbReference type="NCBI Taxonomy" id="50452"/>
    <lineage>
        <taxon>Eukaryota</taxon>
        <taxon>Viridiplantae</taxon>
        <taxon>Streptophyta</taxon>
        <taxon>Embryophyta</taxon>
        <taxon>Tracheophyta</taxon>
        <taxon>Spermatophyta</taxon>
        <taxon>Magnoliopsida</taxon>
        <taxon>eudicotyledons</taxon>
        <taxon>Gunneridae</taxon>
        <taxon>Pentapetalae</taxon>
        <taxon>rosids</taxon>
        <taxon>malvids</taxon>
        <taxon>Brassicales</taxon>
        <taxon>Brassicaceae</taxon>
        <taxon>Arabideae</taxon>
        <taxon>Arabis</taxon>
    </lineage>
</organism>
<evidence type="ECO:0000256" key="1">
    <source>
        <dbReference type="ARBA" id="ARBA00004123"/>
    </source>
</evidence>
<proteinExistence type="predicted"/>
<keyword evidence="8" id="KW-1185">Reference proteome</keyword>
<evidence type="ECO:0000256" key="4">
    <source>
        <dbReference type="ARBA" id="ARBA00023163"/>
    </source>
</evidence>
<accession>A0A087HFG7</accession>
<evidence type="ECO:0000259" key="6">
    <source>
        <dbReference type="Pfam" id="PF00319"/>
    </source>
</evidence>
<protein>
    <recommendedName>
        <fullName evidence="6">MADS-box domain-containing protein</fullName>
    </recommendedName>
</protein>
<keyword evidence="5" id="KW-0539">Nucleus</keyword>
<evidence type="ECO:0000313" key="8">
    <source>
        <dbReference type="Proteomes" id="UP000029120"/>
    </source>
</evidence>
<name>A0A087HFG7_ARAAL</name>
<dbReference type="InterPro" id="IPR002100">
    <property type="entry name" value="TF_MADSbox"/>
</dbReference>
<sequence>MYLGFKKKATELSILCGNSVGFICYGPDNDSLHVWPENPQTLYKLVAKFDGQRKRHCCDLNDFPHFEGFSVDELMTHLAHLDSQLVGVSQKKLHILTKTIKNASSYDRPARLDKLVSEPMWRNWKMMLRFRRLN</sequence>
<gene>
    <name evidence="7" type="ordered locus">AALP_Aa2g052100</name>
</gene>
<dbReference type="EMBL" id="CM002870">
    <property type="protein sequence ID" value="KFK40869.1"/>
    <property type="molecule type" value="Genomic_DNA"/>
</dbReference>
<keyword evidence="2" id="KW-0805">Transcription regulation</keyword>
<reference evidence="8" key="1">
    <citation type="journal article" date="2015" name="Nat. Plants">
        <title>Genome expansion of Arabis alpina linked with retrotransposition and reduced symmetric DNA methylation.</title>
        <authorList>
            <person name="Willing E.M."/>
            <person name="Rawat V."/>
            <person name="Mandakova T."/>
            <person name="Maumus F."/>
            <person name="James G.V."/>
            <person name="Nordstroem K.J."/>
            <person name="Becker C."/>
            <person name="Warthmann N."/>
            <person name="Chica C."/>
            <person name="Szarzynska B."/>
            <person name="Zytnicki M."/>
            <person name="Albani M.C."/>
            <person name="Kiefer C."/>
            <person name="Bergonzi S."/>
            <person name="Castaings L."/>
            <person name="Mateos J.L."/>
            <person name="Berns M.C."/>
            <person name="Bujdoso N."/>
            <person name="Piofczyk T."/>
            <person name="de Lorenzo L."/>
            <person name="Barrero-Sicilia C."/>
            <person name="Mateos I."/>
            <person name="Piednoel M."/>
            <person name="Hagmann J."/>
            <person name="Chen-Min-Tao R."/>
            <person name="Iglesias-Fernandez R."/>
            <person name="Schuster S.C."/>
            <person name="Alonso-Blanco C."/>
            <person name="Roudier F."/>
            <person name="Carbonero P."/>
            <person name="Paz-Ares J."/>
            <person name="Davis S.J."/>
            <person name="Pecinka A."/>
            <person name="Quesneville H."/>
            <person name="Colot V."/>
            <person name="Lysak M.A."/>
            <person name="Weigel D."/>
            <person name="Coupland G."/>
            <person name="Schneeberger K."/>
        </authorList>
    </citation>
    <scope>NUCLEOTIDE SEQUENCE [LARGE SCALE GENOMIC DNA]</scope>
    <source>
        <strain evidence="8">cv. Pajares</strain>
    </source>
</reference>